<evidence type="ECO:0000313" key="4">
    <source>
        <dbReference type="EMBL" id="NEN06985.1"/>
    </source>
</evidence>
<name>A0A6L9Y0D0_9MICO</name>
<protein>
    <submittedName>
        <fullName evidence="4">ATP-binding protein</fullName>
    </submittedName>
</protein>
<evidence type="ECO:0000313" key="5">
    <source>
        <dbReference type="Proteomes" id="UP000474967"/>
    </source>
</evidence>
<keyword evidence="4" id="KW-0547">Nucleotide-binding</keyword>
<feature type="transmembrane region" description="Helical" evidence="2">
    <location>
        <begin position="60"/>
        <end position="81"/>
    </location>
</feature>
<dbReference type="EMBL" id="JAAGWY010000003">
    <property type="protein sequence ID" value="NEN06985.1"/>
    <property type="molecule type" value="Genomic_DNA"/>
</dbReference>
<feature type="transmembrane region" description="Helical" evidence="2">
    <location>
        <begin position="88"/>
        <end position="106"/>
    </location>
</feature>
<feature type="region of interest" description="Disordered" evidence="1">
    <location>
        <begin position="406"/>
        <end position="428"/>
    </location>
</feature>
<feature type="transmembrane region" description="Helical" evidence="2">
    <location>
        <begin position="33"/>
        <end position="54"/>
    </location>
</feature>
<dbReference type="Pfam" id="PF02518">
    <property type="entry name" value="HATPase_c"/>
    <property type="match status" value="1"/>
</dbReference>
<dbReference type="Proteomes" id="UP000474967">
    <property type="component" value="Unassembled WGS sequence"/>
</dbReference>
<evidence type="ECO:0000256" key="2">
    <source>
        <dbReference type="SAM" id="Phobius"/>
    </source>
</evidence>
<gene>
    <name evidence="4" type="ORF">G3T36_14060</name>
</gene>
<feature type="compositionally biased region" description="Basic and acidic residues" evidence="1">
    <location>
        <begin position="417"/>
        <end position="428"/>
    </location>
</feature>
<keyword evidence="2" id="KW-0472">Membrane</keyword>
<keyword evidence="4" id="KW-0067">ATP-binding</keyword>
<keyword evidence="5" id="KW-1185">Reference proteome</keyword>
<dbReference type="InterPro" id="IPR036890">
    <property type="entry name" value="HATPase_C_sf"/>
</dbReference>
<dbReference type="GO" id="GO:0005524">
    <property type="term" value="F:ATP binding"/>
    <property type="evidence" value="ECO:0007669"/>
    <property type="project" value="UniProtKB-KW"/>
</dbReference>
<evidence type="ECO:0000256" key="1">
    <source>
        <dbReference type="SAM" id="MobiDB-lite"/>
    </source>
</evidence>
<feature type="transmembrane region" description="Helical" evidence="2">
    <location>
        <begin position="118"/>
        <end position="145"/>
    </location>
</feature>
<feature type="domain" description="Histidine kinase/HSP90-like ATPase" evidence="3">
    <location>
        <begin position="315"/>
        <end position="405"/>
    </location>
</feature>
<keyword evidence="2" id="KW-1133">Transmembrane helix</keyword>
<dbReference type="InterPro" id="IPR003594">
    <property type="entry name" value="HATPase_dom"/>
</dbReference>
<proteinExistence type="predicted"/>
<dbReference type="SUPFAM" id="SSF55874">
    <property type="entry name" value="ATPase domain of HSP90 chaperone/DNA topoisomerase II/histidine kinase"/>
    <property type="match status" value="1"/>
</dbReference>
<sequence length="428" mass="44629">MSATNGPARALPGQNQPRNPISRARFERIAGRSVSAFGLVFGLQTFPVAIAQLPALKAPWGMVGVVVVFGLLAIIPILAIAQVYVRTAMGTFAVVYLISVVTWPLLAVNPDAIGQKPWVWFLCTVATAYAAVAFPLWLAAAYTFITPIAYGIIRALPSGGGVGAEIAGLDSVYAIILGGVILVIIAMLRQAASAVDDAQSAALAKYAIAVRQHATEVERVQVDAIVHDSVLTTLLSAASARTPEAKALAARMASDAIGHLHAAEAADPEDQTLVGLDRLSDRITAAAAAFSSPFAIDVRDVEVHTVPVHVTEAVYSATVQAMVNSMQHAGGPSVHRSLEILGGGPLATVQVTVRDEGAGFDQGEVPAERLGLRVSIRERLSKVGGLARITSRPGEGTTVMIMWPASEDDESAVPVEADARADGSEVAS</sequence>
<dbReference type="RefSeq" id="WP_163290448.1">
    <property type="nucleotide sequence ID" value="NZ_JAAGWY010000003.1"/>
</dbReference>
<dbReference type="Gene3D" id="3.30.565.10">
    <property type="entry name" value="Histidine kinase-like ATPase, C-terminal domain"/>
    <property type="match status" value="1"/>
</dbReference>
<comment type="caution">
    <text evidence="4">The sequence shown here is derived from an EMBL/GenBank/DDBJ whole genome shotgun (WGS) entry which is preliminary data.</text>
</comment>
<evidence type="ECO:0000259" key="3">
    <source>
        <dbReference type="Pfam" id="PF02518"/>
    </source>
</evidence>
<reference evidence="4 5" key="1">
    <citation type="journal article" date="2014" name="J. Microbiol.">
        <title>Diaminobutyricibacter tongyongensis gen. nov., sp. nov. and Homoserinibacter gongjuensis gen. nov., sp. nov. belong to the family Microbacteriaceae.</title>
        <authorList>
            <person name="Kim S.J."/>
            <person name="Ahn J.H."/>
            <person name="Weon H.Y."/>
            <person name="Hamada M."/>
            <person name="Suzuki K."/>
            <person name="Kwon S.W."/>
        </authorList>
    </citation>
    <scope>NUCLEOTIDE SEQUENCE [LARGE SCALE GENOMIC DNA]</scope>
    <source>
        <strain evidence="4 5">NBRC 108724</strain>
    </source>
</reference>
<feature type="transmembrane region" description="Helical" evidence="2">
    <location>
        <begin position="166"/>
        <end position="188"/>
    </location>
</feature>
<organism evidence="4 5">
    <name type="scientific">Leifsonia tongyongensis</name>
    <dbReference type="NCBI Taxonomy" id="1268043"/>
    <lineage>
        <taxon>Bacteria</taxon>
        <taxon>Bacillati</taxon>
        <taxon>Actinomycetota</taxon>
        <taxon>Actinomycetes</taxon>
        <taxon>Micrococcales</taxon>
        <taxon>Microbacteriaceae</taxon>
        <taxon>Leifsonia</taxon>
    </lineage>
</organism>
<accession>A0A6L9Y0D0</accession>
<keyword evidence="2" id="KW-0812">Transmembrane</keyword>
<dbReference type="AlphaFoldDB" id="A0A6L9Y0D0"/>